<protein>
    <submittedName>
        <fullName evidence="13">TonB family protein</fullName>
    </submittedName>
</protein>
<feature type="region of interest" description="Disordered" evidence="10">
    <location>
        <begin position="66"/>
        <end position="222"/>
    </location>
</feature>
<feature type="compositionally biased region" description="Basic and acidic residues" evidence="10">
    <location>
        <begin position="130"/>
        <end position="142"/>
    </location>
</feature>
<evidence type="ECO:0000256" key="2">
    <source>
        <dbReference type="ARBA" id="ARBA00006555"/>
    </source>
</evidence>
<feature type="compositionally biased region" description="Polar residues" evidence="10">
    <location>
        <begin position="170"/>
        <end position="186"/>
    </location>
</feature>
<dbReference type="Proteomes" id="UP001179121">
    <property type="component" value="Chromosome"/>
</dbReference>
<dbReference type="EMBL" id="OX365700">
    <property type="protein sequence ID" value="CAI4030537.1"/>
    <property type="molecule type" value="Genomic_DNA"/>
</dbReference>
<dbReference type="AlphaFoldDB" id="A0AA86MWY9"/>
<dbReference type="GO" id="GO:0098797">
    <property type="term" value="C:plasma membrane protein complex"/>
    <property type="evidence" value="ECO:0007669"/>
    <property type="project" value="TreeGrafter"/>
</dbReference>
<dbReference type="InterPro" id="IPR006260">
    <property type="entry name" value="TonB/TolA_C"/>
</dbReference>
<dbReference type="KEGG" id="nti:DNFV4_00965"/>
<gene>
    <name evidence="13" type="ORF">DNFV4_00965</name>
</gene>
<organism evidence="13 14">
    <name type="scientific">Nitrospira tepida</name>
    <dbReference type="NCBI Taxonomy" id="2973512"/>
    <lineage>
        <taxon>Bacteria</taxon>
        <taxon>Pseudomonadati</taxon>
        <taxon>Nitrospirota</taxon>
        <taxon>Nitrospiria</taxon>
        <taxon>Nitrospirales</taxon>
        <taxon>Nitrospiraceae</taxon>
        <taxon>Nitrospira</taxon>
    </lineage>
</organism>
<keyword evidence="14" id="KW-1185">Reference proteome</keyword>
<feature type="region of interest" description="Disordered" evidence="10">
    <location>
        <begin position="235"/>
        <end position="278"/>
    </location>
</feature>
<evidence type="ECO:0000313" key="14">
    <source>
        <dbReference type="Proteomes" id="UP001179121"/>
    </source>
</evidence>
<dbReference type="PROSITE" id="PS52015">
    <property type="entry name" value="TONB_CTD"/>
    <property type="match status" value="1"/>
</dbReference>
<feature type="compositionally biased region" description="Polar residues" evidence="10">
    <location>
        <begin position="196"/>
        <end position="219"/>
    </location>
</feature>
<evidence type="ECO:0000256" key="8">
    <source>
        <dbReference type="ARBA" id="ARBA00022989"/>
    </source>
</evidence>
<evidence type="ECO:0000313" key="13">
    <source>
        <dbReference type="EMBL" id="CAI4030537.1"/>
    </source>
</evidence>
<evidence type="ECO:0000256" key="9">
    <source>
        <dbReference type="ARBA" id="ARBA00023136"/>
    </source>
</evidence>
<evidence type="ECO:0000256" key="5">
    <source>
        <dbReference type="ARBA" id="ARBA00022519"/>
    </source>
</evidence>
<accession>A0AA86MWY9</accession>
<evidence type="ECO:0000256" key="11">
    <source>
        <dbReference type="SAM" id="Phobius"/>
    </source>
</evidence>
<comment type="subcellular location">
    <subcellularLocation>
        <location evidence="1">Cell inner membrane</location>
        <topology evidence="1">Single-pass membrane protein</topology>
        <orientation evidence="1">Periplasmic side</orientation>
    </subcellularLocation>
</comment>
<dbReference type="InterPro" id="IPR051045">
    <property type="entry name" value="TonB-dependent_transducer"/>
</dbReference>
<feature type="compositionally biased region" description="Polar residues" evidence="10">
    <location>
        <begin position="144"/>
        <end position="153"/>
    </location>
</feature>
<dbReference type="NCBIfam" id="TIGR01352">
    <property type="entry name" value="tonB_Cterm"/>
    <property type="match status" value="1"/>
</dbReference>
<evidence type="ECO:0000256" key="7">
    <source>
        <dbReference type="ARBA" id="ARBA00022927"/>
    </source>
</evidence>
<dbReference type="PANTHER" id="PTHR33446">
    <property type="entry name" value="PROTEIN TONB-RELATED"/>
    <property type="match status" value="1"/>
</dbReference>
<proteinExistence type="inferred from homology"/>
<keyword evidence="4" id="KW-1003">Cell membrane</keyword>
<dbReference type="InterPro" id="IPR037682">
    <property type="entry name" value="TonB_C"/>
</dbReference>
<keyword evidence="5" id="KW-0997">Cell inner membrane</keyword>
<keyword evidence="8 11" id="KW-1133">Transmembrane helix</keyword>
<evidence type="ECO:0000256" key="1">
    <source>
        <dbReference type="ARBA" id="ARBA00004383"/>
    </source>
</evidence>
<sequence>MRLPGLLSFGEDTGRSRKAFAYSWGASLTAHLLVIGVAVMLGPRAFPTLPRPEVVAWQVLLVDSDGSEKRGPADADQSPLADATTHISAQPASEPPDLPSPIIQTTRPSFVSRRAESQPEGVEQGARATPAERRVAMADKVRQPKSTDSTVSTKPEAETTAVVRPVTAESPAQDQPASPGPSTDVSEPTVPALSTVPESGQPEMTASLRQTAEEQTSSMPDMVRHDASAIEEIRDRVPAPQGTGSPEPGSEGLRPAANLASEPTRPLVNSTNGSNALVGRSTRDVDYGWLVKSIRGRILDLKQYPIEARLNRYEGRVVVRAVISEAGELLDVSVVQSSGHEVLDRNAIDLLRRVCPITMREPLQRQAVAVKVPVSYSLRN</sequence>
<keyword evidence="3" id="KW-0813">Transport</keyword>
<comment type="similarity">
    <text evidence="2">Belongs to the TonB family.</text>
</comment>
<evidence type="ECO:0000256" key="3">
    <source>
        <dbReference type="ARBA" id="ARBA00022448"/>
    </source>
</evidence>
<evidence type="ECO:0000256" key="10">
    <source>
        <dbReference type="SAM" id="MobiDB-lite"/>
    </source>
</evidence>
<feature type="transmembrane region" description="Helical" evidence="11">
    <location>
        <begin position="20"/>
        <end position="41"/>
    </location>
</feature>
<keyword evidence="6 11" id="KW-0812">Transmembrane</keyword>
<dbReference type="Gene3D" id="3.30.1150.10">
    <property type="match status" value="1"/>
</dbReference>
<keyword evidence="7" id="KW-0653">Protein transport</keyword>
<dbReference type="GO" id="GO:0015031">
    <property type="term" value="P:protein transport"/>
    <property type="evidence" value="ECO:0007669"/>
    <property type="project" value="UniProtKB-KW"/>
</dbReference>
<feature type="domain" description="TonB C-terminal" evidence="12">
    <location>
        <begin position="289"/>
        <end position="380"/>
    </location>
</feature>
<dbReference type="PANTHER" id="PTHR33446:SF2">
    <property type="entry name" value="PROTEIN TONB"/>
    <property type="match status" value="1"/>
</dbReference>
<dbReference type="Pfam" id="PF03544">
    <property type="entry name" value="TonB_C"/>
    <property type="match status" value="1"/>
</dbReference>
<reference evidence="13" key="1">
    <citation type="submission" date="2022-10" db="EMBL/GenBank/DDBJ databases">
        <authorList>
            <person name="Koch H."/>
        </authorList>
    </citation>
    <scope>NUCLEOTIDE SEQUENCE</scope>
    <source>
        <strain evidence="13">DNF</strain>
    </source>
</reference>
<dbReference type="GO" id="GO:0055085">
    <property type="term" value="P:transmembrane transport"/>
    <property type="evidence" value="ECO:0007669"/>
    <property type="project" value="InterPro"/>
</dbReference>
<dbReference type="SUPFAM" id="SSF74653">
    <property type="entry name" value="TolA/TonB C-terminal domain"/>
    <property type="match status" value="1"/>
</dbReference>
<evidence type="ECO:0000259" key="12">
    <source>
        <dbReference type="PROSITE" id="PS52015"/>
    </source>
</evidence>
<dbReference type="GO" id="GO:0031992">
    <property type="term" value="F:energy transducer activity"/>
    <property type="evidence" value="ECO:0007669"/>
    <property type="project" value="TreeGrafter"/>
</dbReference>
<evidence type="ECO:0000256" key="6">
    <source>
        <dbReference type="ARBA" id="ARBA00022692"/>
    </source>
</evidence>
<keyword evidence="9 11" id="KW-0472">Membrane</keyword>
<evidence type="ECO:0000256" key="4">
    <source>
        <dbReference type="ARBA" id="ARBA00022475"/>
    </source>
</evidence>
<name>A0AA86MWY9_9BACT</name>